<gene>
    <name evidence="3" type="ORF">D3879_24915</name>
</gene>
<dbReference type="InterPro" id="IPR002104">
    <property type="entry name" value="Integrase_catalytic"/>
</dbReference>
<evidence type="ECO:0000313" key="3">
    <source>
        <dbReference type="EMBL" id="RJG09055.1"/>
    </source>
</evidence>
<dbReference type="GO" id="GO:0003677">
    <property type="term" value="F:DNA binding"/>
    <property type="evidence" value="ECO:0007669"/>
    <property type="project" value="InterPro"/>
</dbReference>
<dbReference type="CDD" id="cd00397">
    <property type="entry name" value="DNA_BRE_C"/>
    <property type="match status" value="1"/>
</dbReference>
<dbReference type="PROSITE" id="PS51898">
    <property type="entry name" value="TYR_RECOMBINASE"/>
    <property type="match status" value="1"/>
</dbReference>
<protein>
    <submittedName>
        <fullName evidence="3">Site-specific integrase</fullName>
    </submittedName>
</protein>
<dbReference type="Pfam" id="PF00589">
    <property type="entry name" value="Phage_integrase"/>
    <property type="match status" value="1"/>
</dbReference>
<dbReference type="EMBL" id="QYUR01000008">
    <property type="protein sequence ID" value="RJG09055.1"/>
    <property type="molecule type" value="Genomic_DNA"/>
</dbReference>
<evidence type="ECO:0000259" key="2">
    <source>
        <dbReference type="PROSITE" id="PS51898"/>
    </source>
</evidence>
<accession>A0A418X994</accession>
<reference evidence="3 4" key="1">
    <citation type="submission" date="2018-09" db="EMBL/GenBank/DDBJ databases">
        <authorList>
            <person name="Zhu H."/>
        </authorList>
    </citation>
    <scope>NUCLEOTIDE SEQUENCE [LARGE SCALE GENOMIC DNA]</scope>
    <source>
        <strain evidence="3 4">K1S02-6</strain>
    </source>
</reference>
<organism evidence="3 4">
    <name type="scientific">Pseudomonas cavernicola</name>
    <dbReference type="NCBI Taxonomy" id="2320866"/>
    <lineage>
        <taxon>Bacteria</taxon>
        <taxon>Pseudomonadati</taxon>
        <taxon>Pseudomonadota</taxon>
        <taxon>Gammaproteobacteria</taxon>
        <taxon>Pseudomonadales</taxon>
        <taxon>Pseudomonadaceae</taxon>
        <taxon>Pseudomonas</taxon>
    </lineage>
</organism>
<feature type="domain" description="Tyr recombinase" evidence="2">
    <location>
        <begin position="184"/>
        <end position="383"/>
    </location>
</feature>
<dbReference type="Proteomes" id="UP000284021">
    <property type="component" value="Unassembled WGS sequence"/>
</dbReference>
<dbReference type="InterPro" id="IPR013762">
    <property type="entry name" value="Integrase-like_cat_sf"/>
</dbReference>
<comment type="caution">
    <text evidence="3">The sequence shown here is derived from an EMBL/GenBank/DDBJ whole genome shotgun (WGS) entry which is preliminary data.</text>
</comment>
<sequence>MHEPARNSSAISALEVAVSTLPQLPSLLRYWDDFAEVWRTIRDTSLDEWRLEADGKIEMLAFHNFEPPVFKLLLKHWLVWALGKHACATVSIRFSAISRLESDKIKAFMEILLLDPLEIRERWHLTVRPICSNLKLHAMKSMLCFCCEFYLGKLNPGLRDFIGAFGAYPPDKYASVRQGDVFLSLPEEVAITAYLDDLSAKVRSHSIISTNELRNACILSISYQHAMRPIQIAKLRLSDVTVHQLTDGPSVQLLFYRAKQRNNGRRYSMLRTIKREWCWLFDEYHKRRTSDLKGSAFVVGKGALLNSYFGLNPPSVRNVIKTITKSLSGIARPATDLRHSAAQRLVDAGASHTELAEFMGHAWSETGLAYFDASPVQAERVNRALALSPIYSKVAEVARTRKIDMPALLALPPEHQIGAVPHGIPIAGIGACDLGQSLCAKNPVLSCYTCSKFLAVRDSQIHQEVLESLRPVVLQFYDASRGENFTPAYMQLRTTLESVQRVISEVEDEE</sequence>
<dbReference type="Gene3D" id="1.10.443.10">
    <property type="entry name" value="Intergrase catalytic core"/>
    <property type="match status" value="1"/>
</dbReference>
<dbReference type="AlphaFoldDB" id="A0A418X994"/>
<dbReference type="InterPro" id="IPR011010">
    <property type="entry name" value="DNA_brk_join_enz"/>
</dbReference>
<name>A0A418X994_9PSED</name>
<dbReference type="RefSeq" id="WP_119956849.1">
    <property type="nucleotide sequence ID" value="NZ_QYUR01000008.1"/>
</dbReference>
<dbReference type="OrthoDB" id="8368662at2"/>
<dbReference type="GO" id="GO:0015074">
    <property type="term" value="P:DNA integration"/>
    <property type="evidence" value="ECO:0007669"/>
    <property type="project" value="InterPro"/>
</dbReference>
<proteinExistence type="predicted"/>
<dbReference type="SUPFAM" id="SSF56349">
    <property type="entry name" value="DNA breaking-rejoining enzymes"/>
    <property type="match status" value="1"/>
</dbReference>
<evidence type="ECO:0000313" key="4">
    <source>
        <dbReference type="Proteomes" id="UP000284021"/>
    </source>
</evidence>
<keyword evidence="4" id="KW-1185">Reference proteome</keyword>
<dbReference type="GO" id="GO:0006310">
    <property type="term" value="P:DNA recombination"/>
    <property type="evidence" value="ECO:0007669"/>
    <property type="project" value="UniProtKB-KW"/>
</dbReference>
<keyword evidence="1" id="KW-0233">DNA recombination</keyword>
<evidence type="ECO:0000256" key="1">
    <source>
        <dbReference type="ARBA" id="ARBA00023172"/>
    </source>
</evidence>